<dbReference type="Proteomes" id="UP000637643">
    <property type="component" value="Unassembled WGS sequence"/>
</dbReference>
<keyword evidence="6 9" id="KW-0067">ATP-binding</keyword>
<gene>
    <name evidence="9" type="ORF">GCM10010912_54540</name>
</gene>
<dbReference type="GO" id="GO:0005886">
    <property type="term" value="C:plasma membrane"/>
    <property type="evidence" value="ECO:0007669"/>
    <property type="project" value="UniProtKB-SubCell"/>
</dbReference>
<evidence type="ECO:0000313" key="9">
    <source>
        <dbReference type="EMBL" id="GGG02866.1"/>
    </source>
</evidence>
<evidence type="ECO:0000313" key="10">
    <source>
        <dbReference type="Proteomes" id="UP000637643"/>
    </source>
</evidence>
<dbReference type="InterPro" id="IPR003439">
    <property type="entry name" value="ABC_transporter-like_ATP-bd"/>
</dbReference>
<dbReference type="GO" id="GO:0015833">
    <property type="term" value="P:peptide transport"/>
    <property type="evidence" value="ECO:0007669"/>
    <property type="project" value="InterPro"/>
</dbReference>
<dbReference type="SMART" id="SM00382">
    <property type="entry name" value="AAA"/>
    <property type="match status" value="1"/>
</dbReference>
<dbReference type="RefSeq" id="WP_189030500.1">
    <property type="nucleotide sequence ID" value="NZ_BMKR01000034.1"/>
</dbReference>
<keyword evidence="3" id="KW-0813">Transport</keyword>
<dbReference type="Pfam" id="PF08352">
    <property type="entry name" value="oligo_HPY"/>
    <property type="match status" value="1"/>
</dbReference>
<dbReference type="InterPro" id="IPR003593">
    <property type="entry name" value="AAA+_ATPase"/>
</dbReference>
<evidence type="ECO:0000256" key="1">
    <source>
        <dbReference type="ARBA" id="ARBA00004202"/>
    </source>
</evidence>
<dbReference type="FunFam" id="3.40.50.300:FF:000016">
    <property type="entry name" value="Oligopeptide ABC transporter ATP-binding component"/>
    <property type="match status" value="1"/>
</dbReference>
<evidence type="ECO:0000256" key="7">
    <source>
        <dbReference type="ARBA" id="ARBA00023136"/>
    </source>
</evidence>
<dbReference type="CDD" id="cd03257">
    <property type="entry name" value="ABC_NikE_OppD_transporters"/>
    <property type="match status" value="1"/>
</dbReference>
<evidence type="ECO:0000259" key="8">
    <source>
        <dbReference type="PROSITE" id="PS50893"/>
    </source>
</evidence>
<dbReference type="PROSITE" id="PS00211">
    <property type="entry name" value="ABC_TRANSPORTER_1"/>
    <property type="match status" value="1"/>
</dbReference>
<dbReference type="InterPro" id="IPR013563">
    <property type="entry name" value="Oligopep_ABC_C"/>
</dbReference>
<comment type="similarity">
    <text evidence="2">Belongs to the ABC transporter superfamily.</text>
</comment>
<organism evidence="9 10">
    <name type="scientific">Paenibacillus albidus</name>
    <dbReference type="NCBI Taxonomy" id="2041023"/>
    <lineage>
        <taxon>Bacteria</taxon>
        <taxon>Bacillati</taxon>
        <taxon>Bacillota</taxon>
        <taxon>Bacilli</taxon>
        <taxon>Bacillales</taxon>
        <taxon>Paenibacillaceae</taxon>
        <taxon>Paenibacillus</taxon>
    </lineage>
</organism>
<proteinExistence type="inferred from homology"/>
<evidence type="ECO:0000256" key="3">
    <source>
        <dbReference type="ARBA" id="ARBA00022448"/>
    </source>
</evidence>
<dbReference type="Gene3D" id="3.40.50.300">
    <property type="entry name" value="P-loop containing nucleotide triphosphate hydrolases"/>
    <property type="match status" value="1"/>
</dbReference>
<dbReference type="SUPFAM" id="SSF52540">
    <property type="entry name" value="P-loop containing nucleoside triphosphate hydrolases"/>
    <property type="match status" value="1"/>
</dbReference>
<dbReference type="InterPro" id="IPR017871">
    <property type="entry name" value="ABC_transporter-like_CS"/>
</dbReference>
<keyword evidence="5" id="KW-0547">Nucleotide-binding</keyword>
<dbReference type="PROSITE" id="PS50893">
    <property type="entry name" value="ABC_TRANSPORTER_2"/>
    <property type="match status" value="1"/>
</dbReference>
<keyword evidence="10" id="KW-1185">Reference proteome</keyword>
<accession>A0A917FUM0</accession>
<comment type="caution">
    <text evidence="9">The sequence shown here is derived from an EMBL/GenBank/DDBJ whole genome shotgun (WGS) entry which is preliminary data.</text>
</comment>
<protein>
    <submittedName>
        <fullName evidence="9">ABC transporter ATP-binding protein</fullName>
    </submittedName>
</protein>
<dbReference type="InterPro" id="IPR050388">
    <property type="entry name" value="ABC_Ni/Peptide_Import"/>
</dbReference>
<dbReference type="GO" id="GO:0005524">
    <property type="term" value="F:ATP binding"/>
    <property type="evidence" value="ECO:0007669"/>
    <property type="project" value="UniProtKB-KW"/>
</dbReference>
<evidence type="ECO:0000256" key="4">
    <source>
        <dbReference type="ARBA" id="ARBA00022475"/>
    </source>
</evidence>
<dbReference type="PANTHER" id="PTHR43297">
    <property type="entry name" value="OLIGOPEPTIDE TRANSPORT ATP-BINDING PROTEIN APPD"/>
    <property type="match status" value="1"/>
</dbReference>
<name>A0A917FUM0_9BACL</name>
<reference evidence="9" key="1">
    <citation type="journal article" date="2014" name="Int. J. Syst. Evol. Microbiol.">
        <title>Complete genome sequence of Corynebacterium casei LMG S-19264T (=DSM 44701T), isolated from a smear-ripened cheese.</title>
        <authorList>
            <consortium name="US DOE Joint Genome Institute (JGI-PGF)"/>
            <person name="Walter F."/>
            <person name="Albersmeier A."/>
            <person name="Kalinowski J."/>
            <person name="Ruckert C."/>
        </authorList>
    </citation>
    <scope>NUCLEOTIDE SEQUENCE</scope>
    <source>
        <strain evidence="9">CGMCC 1.16134</strain>
    </source>
</reference>
<keyword evidence="7" id="KW-0472">Membrane</keyword>
<evidence type="ECO:0000256" key="2">
    <source>
        <dbReference type="ARBA" id="ARBA00005417"/>
    </source>
</evidence>
<dbReference type="EMBL" id="BMKR01000034">
    <property type="protein sequence ID" value="GGG02866.1"/>
    <property type="molecule type" value="Genomic_DNA"/>
</dbReference>
<dbReference type="PANTHER" id="PTHR43297:SF2">
    <property type="entry name" value="DIPEPTIDE TRANSPORT ATP-BINDING PROTEIN DPPD"/>
    <property type="match status" value="1"/>
</dbReference>
<reference evidence="9" key="2">
    <citation type="submission" date="2020-09" db="EMBL/GenBank/DDBJ databases">
        <authorList>
            <person name="Sun Q."/>
            <person name="Zhou Y."/>
        </authorList>
    </citation>
    <scope>NUCLEOTIDE SEQUENCE</scope>
    <source>
        <strain evidence="9">CGMCC 1.16134</strain>
    </source>
</reference>
<feature type="domain" description="ABC transporter" evidence="8">
    <location>
        <begin position="6"/>
        <end position="256"/>
    </location>
</feature>
<dbReference type="InterPro" id="IPR027417">
    <property type="entry name" value="P-loop_NTPase"/>
</dbReference>
<evidence type="ECO:0000256" key="5">
    <source>
        <dbReference type="ARBA" id="ARBA00022741"/>
    </source>
</evidence>
<comment type="subcellular location">
    <subcellularLocation>
        <location evidence="1">Cell membrane</location>
        <topology evidence="1">Peripheral membrane protein</topology>
    </subcellularLocation>
</comment>
<keyword evidence="4" id="KW-1003">Cell membrane</keyword>
<evidence type="ECO:0000256" key="6">
    <source>
        <dbReference type="ARBA" id="ARBA00022840"/>
    </source>
</evidence>
<dbReference type="Pfam" id="PF00005">
    <property type="entry name" value="ABC_tran"/>
    <property type="match status" value="1"/>
</dbReference>
<sequence>MAAKLLEVNNLHTSFQTEDGVVPSVGGVSFTVEPGETLAIVGESGSGKSVTSLSIMGLVGSPGKVTSGEIRFEGKDLLQLSKREMRKYRGNEISMIFQEPMSSLNPVFTVGNQIREVIQQHRKMSKQEAKARSIEMLERVGIPGAAKVAGYFPHQLSGGMRQRVMIAMALACQPKLLIADEPTTALDVTIQAQILNLIGKLSKEENTGIILITHDLGVVAEMADRVVVMYAGEVVETANVFDLFAKPGHPYTIGLLGSLPKLSEQRDKLDSIPGTVPNLLRMPGGCPFHPRCPYAQEQCTKVHPDLREKEAGHEVRCLRMEEVSP</sequence>
<dbReference type="AlphaFoldDB" id="A0A917FUM0"/>
<dbReference type="GO" id="GO:0016887">
    <property type="term" value="F:ATP hydrolysis activity"/>
    <property type="evidence" value="ECO:0007669"/>
    <property type="project" value="InterPro"/>
</dbReference>
<dbReference type="NCBIfam" id="TIGR01727">
    <property type="entry name" value="oligo_HPY"/>
    <property type="match status" value="1"/>
</dbReference>